<dbReference type="GO" id="GO:0005666">
    <property type="term" value="C:RNA polymerase III complex"/>
    <property type="evidence" value="ECO:0007669"/>
    <property type="project" value="InterPro"/>
</dbReference>
<evidence type="ECO:0000256" key="2">
    <source>
        <dbReference type="ARBA" id="ARBA00006898"/>
    </source>
</evidence>
<keyword evidence="6" id="KW-0539">Nucleus</keyword>
<sequence length="123" mass="13714">MKVLDYNNGLATNAEVMQVLEDRGSDSTGDKALGTPSERKVHKYLLEQSGGLKVSRAALQEFYEAMKAFSLAKSEVAQIVNLRPTTQVEVHLIVEDCEERLEEDKIDSLLDVVEKFFPPKSNA</sequence>
<organism evidence="8">
    <name type="scientific">Tetraselmis chuii</name>
    <dbReference type="NCBI Taxonomy" id="63592"/>
    <lineage>
        <taxon>Eukaryota</taxon>
        <taxon>Viridiplantae</taxon>
        <taxon>Chlorophyta</taxon>
        <taxon>core chlorophytes</taxon>
        <taxon>Chlorodendrophyceae</taxon>
        <taxon>Chlorodendrales</taxon>
        <taxon>Chlorodendraceae</taxon>
        <taxon>Tetraselmis</taxon>
    </lineage>
</organism>
<evidence type="ECO:0000313" key="8">
    <source>
        <dbReference type="EMBL" id="CAD9204302.1"/>
    </source>
</evidence>
<dbReference type="InterPro" id="IPR005574">
    <property type="entry name" value="Rpb4/RPC9"/>
</dbReference>
<dbReference type="InterPro" id="IPR038846">
    <property type="entry name" value="RPC9"/>
</dbReference>
<dbReference type="PANTHER" id="PTHR15561">
    <property type="entry name" value="CALCITONIN GENE-RELATED PEPTIDE-RECEPTOR COMPONENT PROTEIN"/>
    <property type="match status" value="1"/>
</dbReference>
<dbReference type="GO" id="GO:0006384">
    <property type="term" value="P:transcription initiation at RNA polymerase III promoter"/>
    <property type="evidence" value="ECO:0007669"/>
    <property type="project" value="InterPro"/>
</dbReference>
<dbReference type="AlphaFoldDB" id="A0A7S1SPH1"/>
<proteinExistence type="inferred from homology"/>
<dbReference type="SMART" id="SM00657">
    <property type="entry name" value="RPOL4c"/>
    <property type="match status" value="1"/>
</dbReference>
<dbReference type="SUPFAM" id="SSF47819">
    <property type="entry name" value="HRDC-like"/>
    <property type="match status" value="1"/>
</dbReference>
<name>A0A7S1SPH1_9CHLO</name>
<comment type="subcellular location">
    <subcellularLocation>
        <location evidence="1">Nucleus</location>
    </subcellularLocation>
</comment>
<feature type="domain" description="RNA polymerase Rpb4/RPC9 core" evidence="7">
    <location>
        <begin position="1"/>
        <end position="120"/>
    </location>
</feature>
<dbReference type="GO" id="GO:0000166">
    <property type="term" value="F:nucleotide binding"/>
    <property type="evidence" value="ECO:0007669"/>
    <property type="project" value="InterPro"/>
</dbReference>
<evidence type="ECO:0000256" key="3">
    <source>
        <dbReference type="ARBA" id="ARBA00016672"/>
    </source>
</evidence>
<reference evidence="8" key="1">
    <citation type="submission" date="2021-01" db="EMBL/GenBank/DDBJ databases">
        <authorList>
            <person name="Corre E."/>
            <person name="Pelletier E."/>
            <person name="Niang G."/>
            <person name="Scheremetjew M."/>
            <person name="Finn R."/>
            <person name="Kale V."/>
            <person name="Holt S."/>
            <person name="Cochrane G."/>
            <person name="Meng A."/>
            <person name="Brown T."/>
            <person name="Cohen L."/>
        </authorList>
    </citation>
    <scope>NUCLEOTIDE SEQUENCE</scope>
    <source>
        <strain evidence="8">PLY429</strain>
    </source>
</reference>
<dbReference type="InterPro" id="IPR038324">
    <property type="entry name" value="Rpb4/RPC9_sf"/>
</dbReference>
<dbReference type="PANTHER" id="PTHR15561:SF0">
    <property type="entry name" value="DNA-DIRECTED RNA POLYMERASE III SUBUNIT RPC9"/>
    <property type="match status" value="1"/>
</dbReference>
<keyword evidence="5" id="KW-0804">Transcription</keyword>
<evidence type="ECO:0000256" key="5">
    <source>
        <dbReference type="ARBA" id="ARBA00023163"/>
    </source>
</evidence>
<evidence type="ECO:0000259" key="7">
    <source>
        <dbReference type="SMART" id="SM00657"/>
    </source>
</evidence>
<dbReference type="Gene3D" id="1.20.1250.40">
    <property type="match status" value="1"/>
</dbReference>
<protein>
    <recommendedName>
        <fullName evidence="3">DNA-directed RNA polymerase III subunit RPC9</fullName>
    </recommendedName>
</protein>
<keyword evidence="4" id="KW-0240">DNA-directed RNA polymerase</keyword>
<dbReference type="InterPro" id="IPR010997">
    <property type="entry name" value="HRDC-like_sf"/>
</dbReference>
<evidence type="ECO:0000256" key="1">
    <source>
        <dbReference type="ARBA" id="ARBA00004123"/>
    </source>
</evidence>
<accession>A0A7S1SPH1</accession>
<dbReference type="EMBL" id="HBGG01012811">
    <property type="protein sequence ID" value="CAD9204302.1"/>
    <property type="molecule type" value="Transcribed_RNA"/>
</dbReference>
<dbReference type="InterPro" id="IPR006590">
    <property type="entry name" value="RNA_pol_Rpb4/RPC9_core"/>
</dbReference>
<gene>
    <name evidence="8" type="ORF">TCHU04912_LOCUS6537</name>
</gene>
<evidence type="ECO:0000256" key="6">
    <source>
        <dbReference type="ARBA" id="ARBA00023242"/>
    </source>
</evidence>
<comment type="similarity">
    <text evidence="2">Belongs to the eukaryotic RPC9 RNA polymerase subunit family.</text>
</comment>
<dbReference type="Pfam" id="PF03874">
    <property type="entry name" value="RNA_pol_Rpb4"/>
    <property type="match status" value="1"/>
</dbReference>
<evidence type="ECO:0000256" key="4">
    <source>
        <dbReference type="ARBA" id="ARBA00022478"/>
    </source>
</evidence>